<evidence type="ECO:0000256" key="5">
    <source>
        <dbReference type="SAM" id="MobiDB-lite"/>
    </source>
</evidence>
<dbReference type="PROSITE" id="PS50097">
    <property type="entry name" value="BTB"/>
    <property type="match status" value="1"/>
</dbReference>
<dbReference type="Proteomes" id="UP000694724">
    <property type="component" value="Unplaced"/>
</dbReference>
<protein>
    <submittedName>
        <fullName evidence="7">Potassium channel tetramerization domain containing 3</fullName>
    </submittedName>
</protein>
<feature type="region of interest" description="Disordered" evidence="5">
    <location>
        <begin position="648"/>
        <end position="669"/>
    </location>
</feature>
<dbReference type="InterPro" id="IPR015943">
    <property type="entry name" value="WD40/YVTN_repeat-like_dom_sf"/>
</dbReference>
<keyword evidence="4" id="KW-0677">Repeat</keyword>
<dbReference type="SUPFAM" id="SSF50978">
    <property type="entry name" value="WD40 repeat-like"/>
    <property type="match status" value="1"/>
</dbReference>
<dbReference type="Gene3D" id="2.130.10.10">
    <property type="entry name" value="YVTN repeat-like/Quinoprotein amine dehydrogenase"/>
    <property type="match status" value="1"/>
</dbReference>
<dbReference type="InterPro" id="IPR047825">
    <property type="entry name" value="SHKBP1_KCTD3_BTB_POZ"/>
</dbReference>
<feature type="region of interest" description="Disordered" evidence="5">
    <location>
        <begin position="681"/>
        <end position="759"/>
    </location>
</feature>
<dbReference type="Ensembl" id="ENSSSCT00055019730.1">
    <property type="protein sequence ID" value="ENSSSCP00055015568.1"/>
    <property type="gene ID" value="ENSSSCG00055010003.1"/>
</dbReference>
<feature type="compositionally biased region" description="Polar residues" evidence="5">
    <location>
        <begin position="138"/>
        <end position="157"/>
    </location>
</feature>
<evidence type="ECO:0000256" key="4">
    <source>
        <dbReference type="ARBA" id="ARBA00022737"/>
    </source>
</evidence>
<organism evidence="7 8">
    <name type="scientific">Sus scrofa</name>
    <name type="common">Pig</name>
    <dbReference type="NCBI Taxonomy" id="9823"/>
    <lineage>
        <taxon>Eukaryota</taxon>
        <taxon>Metazoa</taxon>
        <taxon>Chordata</taxon>
        <taxon>Craniata</taxon>
        <taxon>Vertebrata</taxon>
        <taxon>Euteleostomi</taxon>
        <taxon>Mammalia</taxon>
        <taxon>Eutheria</taxon>
        <taxon>Laurasiatheria</taxon>
        <taxon>Artiodactyla</taxon>
        <taxon>Suina</taxon>
        <taxon>Suidae</taxon>
        <taxon>Sus</taxon>
    </lineage>
</organism>
<dbReference type="PANTHER" id="PTHR15859">
    <property type="entry name" value="SETA BINDING PROTEIN 1"/>
    <property type="match status" value="1"/>
</dbReference>
<dbReference type="FunFam" id="3.30.710.10:FF:000038">
    <property type="entry name" value="BTB/POZ domain-containing protein KCTD3 isoform X1"/>
    <property type="match status" value="1"/>
</dbReference>
<evidence type="ECO:0000259" key="6">
    <source>
        <dbReference type="PROSITE" id="PS50097"/>
    </source>
</evidence>
<dbReference type="Ensembl" id="ENSSSCT00040053703.1">
    <property type="protein sequence ID" value="ENSSSCP00040022368.1"/>
    <property type="gene ID" value="ENSSSCG00040039928.1"/>
</dbReference>
<dbReference type="Pfam" id="PF02214">
    <property type="entry name" value="BTB_2"/>
    <property type="match status" value="1"/>
</dbReference>
<reference evidence="7" key="1">
    <citation type="submission" date="2025-05" db="UniProtKB">
        <authorList>
            <consortium name="Ensembl"/>
        </authorList>
    </citation>
    <scope>IDENTIFICATION</scope>
</reference>
<dbReference type="InterPro" id="IPR000210">
    <property type="entry name" value="BTB/POZ_dom"/>
</dbReference>
<dbReference type="SMART" id="SM00225">
    <property type="entry name" value="BTB"/>
    <property type="match status" value="1"/>
</dbReference>
<dbReference type="InterPro" id="IPR011333">
    <property type="entry name" value="SKP1/BTB/POZ_sf"/>
</dbReference>
<gene>
    <name evidence="7" type="primary">KCTD3</name>
</gene>
<dbReference type="InterPro" id="IPR036322">
    <property type="entry name" value="WD40_repeat_dom_sf"/>
</dbReference>
<keyword evidence="2" id="KW-0597">Phosphoprotein</keyword>
<feature type="region of interest" description="Disordered" evidence="5">
    <location>
        <begin position="136"/>
        <end position="168"/>
    </location>
</feature>
<dbReference type="InterPro" id="IPR003131">
    <property type="entry name" value="T1-type_BTB"/>
</dbReference>
<feature type="domain" description="BTB" evidence="6">
    <location>
        <begin position="18"/>
        <end position="87"/>
    </location>
</feature>
<keyword evidence="3" id="KW-0853">WD repeat</keyword>
<dbReference type="Proteomes" id="UP000694722">
    <property type="component" value="Unplaced"/>
</dbReference>
<dbReference type="AlphaFoldDB" id="A0A8D1EGG2"/>
<evidence type="ECO:0000313" key="7">
    <source>
        <dbReference type="Ensembl" id="ENSSSCP00040022368.1"/>
    </source>
</evidence>
<feature type="compositionally biased region" description="Basic and acidic residues" evidence="5">
    <location>
        <begin position="681"/>
        <end position="702"/>
    </location>
</feature>
<evidence type="ECO:0000256" key="1">
    <source>
        <dbReference type="ARBA" id="ARBA00009572"/>
    </source>
</evidence>
<comment type="similarity">
    <text evidence="1">Belongs to the KCTD3 family.</text>
</comment>
<name>A0A8D1EGG2_PIG</name>
<feature type="compositionally biased region" description="Basic and acidic residues" evidence="5">
    <location>
        <begin position="650"/>
        <end position="669"/>
    </location>
</feature>
<evidence type="ECO:0000256" key="2">
    <source>
        <dbReference type="ARBA" id="ARBA00022553"/>
    </source>
</evidence>
<evidence type="ECO:0000313" key="8">
    <source>
        <dbReference type="Proteomes" id="UP000694722"/>
    </source>
</evidence>
<dbReference type="PANTHER" id="PTHR15859:SF2">
    <property type="entry name" value="BTB_POZ DOMAIN-CONTAINING PROTEIN KCTD3"/>
    <property type="match status" value="1"/>
</dbReference>
<sequence>MAGGHCGSFAAAAAGSGEIVQLNVGGTRFSTSRQTLMWIPDSFFSSLLSGRISTLRDETGAIFIDRDPAAFAPILNFLRTKELDLRGVSISVLRHEAEFYGITPLVRRLLLCEELERSSCGSVLFHGYLPPPGIPSRKINNTTRSSADSRNGLNFTESEARGGGTQPVVSGTAEEAVRLGFPVDPRKVLIVAGHHNWIVAAYAHFAVCYRIKESSGWQQVFTSPYLDWTIERVALNAKVVGGPHGDKDKMVAVASESSIILWSVQDGGSGSEIGVFSLGVPVDALFFIGNQLVATSHTGKVGVWNAVTQHWQVQDVVPITSYDTAGSFLLLGCNNGSIYYIDMQKFPLRMKDNDLLVTELYHDPSNDAITALSVYLTPKTICADNNHVRTWTVTRFRGMISTQPGSTPLASFKILSLEETESHGSYSSGNDIGPFGERDDQQVFIQKVVPITNKLFVRLSSTGKRICEIQAVDCTTISSFTVRECEGSSRMGSRPRRYLFTGHTNGSIQMWDLTTAMDMVNKSEDKDVGGPTEEELLKLLDQCDLSTSRCATPNISPATSVVQHSRLRESNSSLQLQHHETIHEAATYGSMRPYRESPLLARARRTESFHSYRDFQTVNLNRNVERAVPENGNLGAVQAEVKLAPGECNASERKSPGTEVKNLRESDSGVEVHKIAEGFLEGKKRSSEDENENKLELRRKGGFEGGGFLGRKKVPHLASSPSTSDGGTDSPGTASPSPTKTTPSPRHKKSDSSGQEYSL</sequence>
<proteinExistence type="inferred from homology"/>
<dbReference type="SUPFAM" id="SSF54695">
    <property type="entry name" value="POZ domain"/>
    <property type="match status" value="1"/>
</dbReference>
<evidence type="ECO:0000256" key="3">
    <source>
        <dbReference type="ARBA" id="ARBA00022574"/>
    </source>
</evidence>
<dbReference type="CDD" id="cd18393">
    <property type="entry name" value="BTB_POZ_SHKBP1"/>
    <property type="match status" value="1"/>
</dbReference>
<accession>A0A8D1EGG2</accession>
<dbReference type="GO" id="GO:0051260">
    <property type="term" value="P:protein homooligomerization"/>
    <property type="evidence" value="ECO:0007669"/>
    <property type="project" value="InterPro"/>
</dbReference>
<dbReference type="InterPro" id="IPR047876">
    <property type="entry name" value="SHKBP1/KCTD3"/>
</dbReference>
<feature type="compositionally biased region" description="Low complexity" evidence="5">
    <location>
        <begin position="718"/>
        <end position="744"/>
    </location>
</feature>
<dbReference type="Gene3D" id="3.30.710.10">
    <property type="entry name" value="Potassium Channel Kv1.1, Chain A"/>
    <property type="match status" value="1"/>
</dbReference>